<dbReference type="OrthoDB" id="9940550at2759"/>
<dbReference type="GeneID" id="108647925"/>
<dbReference type="RefSeq" id="XP_031760094.1">
    <property type="nucleotide sequence ID" value="XM_031904234.1"/>
</dbReference>
<reference evidence="3" key="2">
    <citation type="submission" date="2021-03" db="UniProtKB">
        <authorList>
            <consortium name="Ensembl"/>
        </authorList>
    </citation>
    <scope>IDENTIFICATION</scope>
</reference>
<dbReference type="AGR" id="Xenbase:XB-GENE-29090927"/>
<feature type="domain" description="Myb/SANT-like DNA-binding" evidence="2">
    <location>
        <begin position="242"/>
        <end position="316"/>
    </location>
</feature>
<feature type="compositionally biased region" description="Basic and acidic residues" evidence="1">
    <location>
        <begin position="213"/>
        <end position="226"/>
    </location>
</feature>
<feature type="region of interest" description="Disordered" evidence="1">
    <location>
        <begin position="1"/>
        <end position="40"/>
    </location>
</feature>
<evidence type="ECO:0000313" key="3">
    <source>
        <dbReference type="Ensembl" id="ENSXETP00000110316"/>
    </source>
</evidence>
<organism evidence="3">
    <name type="scientific">Xenopus tropicalis</name>
    <name type="common">Western clawed frog</name>
    <name type="synonym">Silurana tropicalis</name>
    <dbReference type="NCBI Taxonomy" id="8364"/>
    <lineage>
        <taxon>Eukaryota</taxon>
        <taxon>Metazoa</taxon>
        <taxon>Chordata</taxon>
        <taxon>Craniata</taxon>
        <taxon>Vertebrata</taxon>
        <taxon>Euteleostomi</taxon>
        <taxon>Amphibia</taxon>
        <taxon>Batrachia</taxon>
        <taxon>Anura</taxon>
        <taxon>Pipoidea</taxon>
        <taxon>Pipidae</taxon>
        <taxon>Xenopodinae</taxon>
        <taxon>Xenopus</taxon>
        <taxon>Silurana</taxon>
    </lineage>
</organism>
<dbReference type="PANTHER" id="PTHR23098:SF23">
    <property type="entry name" value="MYB-RELATED TRANSCRIPTION FACTOR, PARTNER OF PROFILIN-LIKE ISOFORM X2-RELATED"/>
    <property type="match status" value="1"/>
</dbReference>
<proteinExistence type="predicted"/>
<evidence type="ECO:0000313" key="6">
    <source>
        <dbReference type="Xenbase" id="XB-GENE-29090927"/>
    </source>
</evidence>
<evidence type="ECO:0000313" key="5">
    <source>
        <dbReference type="RefSeq" id="XP_031760094.1"/>
    </source>
</evidence>
<dbReference type="AlphaFoldDB" id="A0A803JQM6"/>
<dbReference type="PANTHER" id="PTHR23098">
    <property type="entry name" value="AGAP001331-PA-RELATED"/>
    <property type="match status" value="1"/>
</dbReference>
<reference evidence="3" key="1">
    <citation type="journal article" date="2010" name="Science">
        <title>The genome of the Western clawed frog Xenopus tropicalis.</title>
        <authorList>
            <person name="Hellsten U."/>
            <person name="Harland R.M."/>
            <person name="Gilchrist M.J."/>
            <person name="Hendrix D."/>
            <person name="Jurka J."/>
            <person name="Kapitonov V."/>
            <person name="Ovcharenko I."/>
            <person name="Putnam N.H."/>
            <person name="Shu S."/>
            <person name="Taher L."/>
            <person name="Blitz I.L."/>
            <person name="Blumberg B."/>
            <person name="Dichmann D.S."/>
            <person name="Dubchak I."/>
            <person name="Amaya E."/>
            <person name="Detter J.C."/>
            <person name="Fletcher R."/>
            <person name="Gerhard D.S."/>
            <person name="Goodstein D."/>
            <person name="Graves T."/>
            <person name="Grigoriev I.V."/>
            <person name="Grimwood J."/>
            <person name="Kawashima T."/>
            <person name="Lindquist E."/>
            <person name="Lucas S.M."/>
            <person name="Mead P.E."/>
            <person name="Mitros T."/>
            <person name="Ogino H."/>
            <person name="Ohta Y."/>
            <person name="Poliakov A.V."/>
            <person name="Pollet N."/>
            <person name="Robert J."/>
            <person name="Salamov A."/>
            <person name="Sater A.K."/>
            <person name="Schmutz J."/>
            <person name="Terry A."/>
            <person name="Vize P.D."/>
            <person name="Warren W.C."/>
            <person name="Wells D."/>
            <person name="Wills A."/>
            <person name="Wilson R.K."/>
            <person name="Zimmerman L.B."/>
            <person name="Zorn A.M."/>
            <person name="Grainger R."/>
            <person name="Grammer T."/>
            <person name="Khokha M.K."/>
            <person name="Richardson P.M."/>
            <person name="Rokhsar D.S."/>
        </authorList>
    </citation>
    <scope>NUCLEOTIDE SEQUENCE [LARGE SCALE GENOMIC DNA]</scope>
    <source>
        <strain evidence="3">Nigerian</strain>
    </source>
</reference>
<evidence type="ECO:0000256" key="1">
    <source>
        <dbReference type="SAM" id="MobiDB-lite"/>
    </source>
</evidence>
<dbReference type="InterPro" id="IPR028002">
    <property type="entry name" value="Myb_DNA-bind_5"/>
</dbReference>
<reference evidence="5" key="3">
    <citation type="submission" date="2025-04" db="UniProtKB">
        <authorList>
            <consortium name="RefSeq"/>
        </authorList>
    </citation>
    <scope>IDENTIFICATION</scope>
    <source>
        <strain evidence="5">Nigerian</strain>
        <tissue evidence="5">Liver and blood</tissue>
    </source>
</reference>
<feature type="compositionally biased region" description="Basic residues" evidence="1">
    <location>
        <begin position="579"/>
        <end position="594"/>
    </location>
</feature>
<feature type="region of interest" description="Disordered" evidence="1">
    <location>
        <begin position="549"/>
        <end position="594"/>
    </location>
</feature>
<evidence type="ECO:0000313" key="4">
    <source>
        <dbReference type="Proteomes" id="UP000008143"/>
    </source>
</evidence>
<feature type="compositionally biased region" description="Basic and acidic residues" evidence="1">
    <location>
        <begin position="162"/>
        <end position="199"/>
    </location>
</feature>
<dbReference type="Proteomes" id="UP000008143">
    <property type="component" value="Chromosome 6"/>
</dbReference>
<feature type="compositionally biased region" description="Basic and acidic residues" evidence="1">
    <location>
        <begin position="1"/>
        <end position="12"/>
    </location>
</feature>
<accession>A0A803JQM6</accession>
<sequence length="594" mass="66486">MEPRRLEGKWENEEPDTEEPLPTIKREMDPVPGAGSPEPQPEIFQVKIKEEDLNHEVPLPTIKQEPVPIPGAGSVPAASLCDVPLLAHLEENVFSRAAQITQNGYWVKPEAWGESEDLDGGDTEEEVSPPILGCQAEDRGEWDDCRGDSSIREACRGSRVRREWERASGSRDRGEGEWVSDLGDRVGSVRERQAREEGRMGQGQRNRAGGHRAMREREAEDQRREEEDPLEGPSGEAGKLGPRFSYDENAALVECVLDRWDELFGSQSHGITRVRRKHLWQEVADHVSRVGAYHREAATTYKRFSDVKRRVREKLLVRRKKIQMAGRESLKPINLKGYERRLLERIGQELCEGIEAEYLEADVRRSLRCYSPAFRDEPSVGGPAESCEQVEPQDGDGAEVQAPLEPYDEQVGTFMDEPVRAFNVQQPEYAAAERAEHCPGRGLGEPAAPRVPPGVPPGVPGVFESLHGFFQTIMTRQRRQEVHFRRWMARVDGHLNSICTAMQNLGDGLQTIAAELREARLEHHTSSKTFNNALLAILGQVIAHPLAEGNGATGHIDRAGPGPSSAAPPPPSRDDQPRRGRGAHRVRGYKRKRQ</sequence>
<dbReference type="Xenbase" id="XB-GENE-29090927">
    <property type="gene designation" value="LOC108647925"/>
</dbReference>
<dbReference type="Ensembl" id="ENSXETT00000122176">
    <property type="protein sequence ID" value="ENSXETP00000110316"/>
    <property type="gene ID" value="ENSXETG00000042118"/>
</dbReference>
<protein>
    <submittedName>
        <fullName evidence="3">Uncharacterized LOC108647925</fullName>
    </submittedName>
    <submittedName>
        <fullName evidence="5">Uncharacterized protein LOC108647925</fullName>
    </submittedName>
</protein>
<evidence type="ECO:0000259" key="2">
    <source>
        <dbReference type="Pfam" id="PF13873"/>
    </source>
</evidence>
<name>A0A803JQM6_XENTR</name>
<dbReference type="Pfam" id="PF13873">
    <property type="entry name" value="Myb_DNA-bind_5"/>
    <property type="match status" value="1"/>
</dbReference>
<feature type="region of interest" description="Disordered" evidence="1">
    <location>
        <begin position="162"/>
        <end position="243"/>
    </location>
</feature>
<dbReference type="KEGG" id="xtr:108647925"/>
<dbReference type="GeneTree" id="ENSGT00940000154446"/>
<keyword evidence="4" id="KW-1185">Reference proteome</keyword>
<gene>
    <name evidence="3 5 6" type="primary">LOC108647925</name>
</gene>